<evidence type="ECO:0000256" key="6">
    <source>
        <dbReference type="ARBA" id="ARBA00022723"/>
    </source>
</evidence>
<feature type="domain" description="Cytochrome c" evidence="19">
    <location>
        <begin position="156"/>
        <end position="248"/>
    </location>
</feature>
<evidence type="ECO:0000256" key="3">
    <source>
        <dbReference type="ARBA" id="ARBA00022448"/>
    </source>
</evidence>
<evidence type="ECO:0000256" key="15">
    <source>
        <dbReference type="PIRSR" id="PIRSR038455-1"/>
    </source>
</evidence>
<dbReference type="Proteomes" id="UP000474159">
    <property type="component" value="Unassembled WGS sequence"/>
</dbReference>
<feature type="signal peptide" evidence="18">
    <location>
        <begin position="1"/>
        <end position="20"/>
    </location>
</feature>
<evidence type="ECO:0000256" key="10">
    <source>
        <dbReference type="ARBA" id="ARBA00023004"/>
    </source>
</evidence>
<keyword evidence="21" id="KW-1185">Reference proteome</keyword>
<feature type="chain" id="PRO_5027120819" description="SoxAX cytochrome complex subunit A" evidence="18">
    <location>
        <begin position="21"/>
        <end position="260"/>
    </location>
</feature>
<dbReference type="EMBL" id="VZZK01000007">
    <property type="protein sequence ID" value="KAB1079854.1"/>
    <property type="molecule type" value="Genomic_DNA"/>
</dbReference>
<dbReference type="Gene3D" id="1.10.760.10">
    <property type="entry name" value="Cytochrome c-like domain"/>
    <property type="match status" value="2"/>
</dbReference>
<dbReference type="GO" id="GO:0070069">
    <property type="term" value="C:cytochrome complex"/>
    <property type="evidence" value="ECO:0007669"/>
    <property type="project" value="InterPro"/>
</dbReference>
<evidence type="ECO:0000256" key="18">
    <source>
        <dbReference type="SAM" id="SignalP"/>
    </source>
</evidence>
<dbReference type="GO" id="GO:0046872">
    <property type="term" value="F:metal ion binding"/>
    <property type="evidence" value="ECO:0007669"/>
    <property type="project" value="UniProtKB-KW"/>
</dbReference>
<feature type="binding site" description="covalent" evidence="16">
    <location>
        <position position="176"/>
    </location>
    <ligand>
        <name>heme c</name>
        <dbReference type="ChEBI" id="CHEBI:61717"/>
        <label>2</label>
    </ligand>
</feature>
<dbReference type="Pfam" id="PF21342">
    <property type="entry name" value="SoxA-TsdA_cyt-c"/>
    <property type="match status" value="2"/>
</dbReference>
<dbReference type="GO" id="GO:0042597">
    <property type="term" value="C:periplasmic space"/>
    <property type="evidence" value="ECO:0007669"/>
    <property type="project" value="UniProtKB-SubCell"/>
</dbReference>
<dbReference type="GO" id="GO:0016669">
    <property type="term" value="F:oxidoreductase activity, acting on a sulfur group of donors, cytochrome as acceptor"/>
    <property type="evidence" value="ECO:0007669"/>
    <property type="project" value="InterPro"/>
</dbReference>
<evidence type="ECO:0000256" key="2">
    <source>
        <dbReference type="ARBA" id="ARBA00011530"/>
    </source>
</evidence>
<dbReference type="GO" id="GO:0019417">
    <property type="term" value="P:sulfur oxidation"/>
    <property type="evidence" value="ECO:0007669"/>
    <property type="project" value="InterPro"/>
</dbReference>
<evidence type="ECO:0000256" key="17">
    <source>
        <dbReference type="PIRSR" id="PIRSR038455-3"/>
    </source>
</evidence>
<feature type="binding site" description="axial binding residue" evidence="17">
    <location>
        <position position="113"/>
    </location>
    <ligand>
        <name>heme c</name>
        <dbReference type="ChEBI" id="CHEBI:61717"/>
        <label>1</label>
    </ligand>
    <ligandPart>
        <name>Fe</name>
        <dbReference type="ChEBI" id="CHEBI:18248"/>
    </ligandPart>
</feature>
<keyword evidence="4 14" id="KW-0349">Heme</keyword>
<comment type="cofactor">
    <cofactor evidence="16">
        <name>heme</name>
        <dbReference type="ChEBI" id="CHEBI:30413"/>
    </cofactor>
    <text evidence="16">Binds 2 heme groups per subunit.</text>
</comment>
<dbReference type="InterPro" id="IPR009056">
    <property type="entry name" value="Cyt_c-like_dom"/>
</dbReference>
<evidence type="ECO:0000256" key="12">
    <source>
        <dbReference type="ARBA" id="ARBA00048077"/>
    </source>
</evidence>
<evidence type="ECO:0000256" key="8">
    <source>
        <dbReference type="ARBA" id="ARBA00022764"/>
    </source>
</evidence>
<dbReference type="InterPro" id="IPR025710">
    <property type="entry name" value="SoxA"/>
</dbReference>
<dbReference type="OrthoDB" id="7916986at2"/>
<keyword evidence="10 14" id="KW-0408">Iron</keyword>
<feature type="binding site" description="covalent" evidence="16">
    <location>
        <position position="179"/>
    </location>
    <ligand>
        <name>heme c</name>
        <dbReference type="ChEBI" id="CHEBI:61717"/>
        <label>2</label>
    </ligand>
</feature>
<reference evidence="20 21" key="1">
    <citation type="submission" date="2019-09" db="EMBL/GenBank/DDBJ databases">
        <title>YIM 48816 draft genome.</title>
        <authorList>
            <person name="Jiang L."/>
        </authorList>
    </citation>
    <scope>NUCLEOTIDE SEQUENCE [LARGE SCALE GENOMIC DNA]</scope>
    <source>
        <strain evidence="20 21">YIM 48816</strain>
    </source>
</reference>
<feature type="active site" description="Cysteine persulfide intermediate" evidence="15">
    <location>
        <position position="221"/>
    </location>
</feature>
<dbReference type="PIRSF" id="PIRSF038455">
    <property type="entry name" value="SoxA"/>
    <property type="match status" value="1"/>
</dbReference>
<feature type="binding site" description="axial binding residue" evidence="17">
    <location>
        <position position="221"/>
    </location>
    <ligand>
        <name>heme c</name>
        <dbReference type="ChEBI" id="CHEBI:61717"/>
        <label>2</label>
    </ligand>
    <ligandPart>
        <name>Fe</name>
        <dbReference type="ChEBI" id="CHEBI:18248"/>
    </ligandPart>
</feature>
<organism evidence="20 21">
    <name type="scientific">Methylobacterium soli</name>
    <dbReference type="NCBI Taxonomy" id="553447"/>
    <lineage>
        <taxon>Bacteria</taxon>
        <taxon>Pseudomonadati</taxon>
        <taxon>Pseudomonadota</taxon>
        <taxon>Alphaproteobacteria</taxon>
        <taxon>Hyphomicrobiales</taxon>
        <taxon>Methylobacteriaceae</taxon>
        <taxon>Methylobacterium</taxon>
    </lineage>
</organism>
<comment type="caution">
    <text evidence="20">The sequence shown here is derived from an EMBL/GenBank/DDBJ whole genome shotgun (WGS) entry which is preliminary data.</text>
</comment>
<name>A0A6L3T3Y5_9HYPH</name>
<gene>
    <name evidence="20" type="primary">soxA</name>
    <name evidence="20" type="ORF">F6X53_08825</name>
</gene>
<keyword evidence="5 14" id="KW-0808">Transferase</keyword>
<dbReference type="AlphaFoldDB" id="A0A6L3T3Y5"/>
<dbReference type="SUPFAM" id="SSF46626">
    <property type="entry name" value="Cytochrome c"/>
    <property type="match status" value="2"/>
</dbReference>
<comment type="subunit">
    <text evidence="2 14">Heterodimer of SoxA and SoxX.</text>
</comment>
<evidence type="ECO:0000256" key="13">
    <source>
        <dbReference type="ARBA" id="ARBA00048423"/>
    </source>
</evidence>
<dbReference type="NCBIfam" id="TIGR04484">
    <property type="entry name" value="thiosulf_SoxA"/>
    <property type="match status" value="1"/>
</dbReference>
<dbReference type="InterPro" id="IPR036909">
    <property type="entry name" value="Cyt_c-like_dom_sf"/>
</dbReference>
<feature type="binding site" evidence="16">
    <location>
        <position position="217"/>
    </location>
    <ligand>
        <name>substrate</name>
    </ligand>
</feature>
<evidence type="ECO:0000256" key="9">
    <source>
        <dbReference type="ARBA" id="ARBA00022982"/>
    </source>
</evidence>
<keyword evidence="8 14" id="KW-0574">Periplasm</keyword>
<protein>
    <recommendedName>
        <fullName evidence="14">SoxAX cytochrome complex subunit A</fullName>
        <ecNumber evidence="14">2.8.5.2</ecNumber>
    </recommendedName>
    <alternativeName>
        <fullName evidence="14">Protein SoxA</fullName>
    </alternativeName>
    <alternativeName>
        <fullName evidence="14">Sulfur oxidizing protein A</fullName>
    </alternativeName>
    <alternativeName>
        <fullName evidence="14">Thiosulfate-oxidizing multienzyme system protein SoxA</fullName>
    </alternativeName>
</protein>
<keyword evidence="7 18" id="KW-0732">Signal</keyword>
<evidence type="ECO:0000313" key="21">
    <source>
        <dbReference type="Proteomes" id="UP000474159"/>
    </source>
</evidence>
<dbReference type="GO" id="GO:0009055">
    <property type="term" value="F:electron transfer activity"/>
    <property type="evidence" value="ECO:0007669"/>
    <property type="project" value="InterPro"/>
</dbReference>
<feature type="binding site" description="covalent" evidence="16">
    <location>
        <position position="78"/>
    </location>
    <ligand>
        <name>heme c</name>
        <dbReference type="ChEBI" id="CHEBI:61717"/>
        <label>1</label>
    </ligand>
</feature>
<comment type="catalytic activity">
    <reaction evidence="12 14">
        <text>L-cysteinyl-[SoxY protein] + thiosulfate + 2 Fe(III)-[cytochrome c] = S-sulfosulfanyl-L-cysteinyl-[SoxY protein] + 2 Fe(II)-[cytochrome c] + 2 H(+)</text>
        <dbReference type="Rhea" id="RHEA:56720"/>
        <dbReference type="Rhea" id="RHEA-COMP:10350"/>
        <dbReference type="Rhea" id="RHEA-COMP:14328"/>
        <dbReference type="Rhea" id="RHEA-COMP:14399"/>
        <dbReference type="Rhea" id="RHEA-COMP:14691"/>
        <dbReference type="ChEBI" id="CHEBI:15378"/>
        <dbReference type="ChEBI" id="CHEBI:29033"/>
        <dbReference type="ChEBI" id="CHEBI:29034"/>
        <dbReference type="ChEBI" id="CHEBI:29950"/>
        <dbReference type="ChEBI" id="CHEBI:33542"/>
        <dbReference type="ChEBI" id="CHEBI:139321"/>
        <dbReference type="EC" id="2.8.5.2"/>
    </reaction>
</comment>
<feature type="binding site" description="axial binding residue" evidence="17">
    <location>
        <position position="180"/>
    </location>
    <ligand>
        <name>heme c</name>
        <dbReference type="ChEBI" id="CHEBI:61717"/>
        <label>2</label>
    </ligand>
    <ligandPart>
        <name>Fe</name>
        <dbReference type="ChEBI" id="CHEBI:18248"/>
    </ligandPart>
</feature>
<evidence type="ECO:0000256" key="4">
    <source>
        <dbReference type="ARBA" id="ARBA00022617"/>
    </source>
</evidence>
<comment type="subcellular location">
    <subcellularLocation>
        <location evidence="1 14">Periplasm</location>
    </subcellularLocation>
</comment>
<evidence type="ECO:0000313" key="20">
    <source>
        <dbReference type="EMBL" id="KAB1079854.1"/>
    </source>
</evidence>
<keyword evidence="3 14" id="KW-0813">Transport</keyword>
<proteinExistence type="inferred from homology"/>
<evidence type="ECO:0000256" key="7">
    <source>
        <dbReference type="ARBA" id="ARBA00022729"/>
    </source>
</evidence>
<comment type="similarity">
    <text evidence="11 14">Belongs to the SoxA family.</text>
</comment>
<evidence type="ECO:0000256" key="16">
    <source>
        <dbReference type="PIRSR" id="PIRSR038455-2"/>
    </source>
</evidence>
<dbReference type="PROSITE" id="PS51007">
    <property type="entry name" value="CYTC"/>
    <property type="match status" value="1"/>
</dbReference>
<dbReference type="GO" id="GO:0016740">
    <property type="term" value="F:transferase activity"/>
    <property type="evidence" value="ECO:0007669"/>
    <property type="project" value="UniProtKB-KW"/>
</dbReference>
<feature type="binding site" description="axial binding residue" evidence="17">
    <location>
        <position position="79"/>
    </location>
    <ligand>
        <name>heme c</name>
        <dbReference type="ChEBI" id="CHEBI:61717"/>
        <label>1</label>
    </ligand>
    <ligandPart>
        <name>Fe</name>
        <dbReference type="ChEBI" id="CHEBI:18248"/>
    </ligandPart>
</feature>
<dbReference type="EC" id="2.8.5.2" evidence="14"/>
<evidence type="ECO:0000256" key="11">
    <source>
        <dbReference type="ARBA" id="ARBA00025746"/>
    </source>
</evidence>
<sequence length="260" mass="28046">MIRTATAALAALLLAPGPAAFPGEIAPADKRSGFAEMGPALQAMQRDDTAHPGMLWVQDGADLWARAPSADAPACGGCHGEARASMRGVAARYPAWDARSGRPIDLEDRINQCRRTHQQAEPFARESADLLGLTAFVALQSRGMPLAPPDDSRLAPARQEGRALFEARMGQLGLSCAICHDDHWGRHLGAAVIPQGHPTGYPLYRLEWQGLGSLQRRLRNCMSGMRAEPYPFGAPEYVALELYLAERAAPLPLETPALRP</sequence>
<comment type="catalytic activity">
    <reaction evidence="13 14">
        <text>S-sulfanyl-L-cysteinyl-[SoxY protein] + thiosulfate + 2 Fe(III)-[cytochrome c] = S-(2-sulfodisulfanyl)-L-cysteinyl-[SoxY protein] + 2 Fe(II)-[cytochrome c] + 2 H(+)</text>
        <dbReference type="Rhea" id="RHEA:51224"/>
        <dbReference type="Rhea" id="RHEA-COMP:10350"/>
        <dbReference type="Rhea" id="RHEA-COMP:14399"/>
        <dbReference type="Rhea" id="RHEA-COMP:14689"/>
        <dbReference type="Rhea" id="RHEA-COMP:14690"/>
        <dbReference type="ChEBI" id="CHEBI:15378"/>
        <dbReference type="ChEBI" id="CHEBI:29033"/>
        <dbReference type="ChEBI" id="CHEBI:29034"/>
        <dbReference type="ChEBI" id="CHEBI:33542"/>
        <dbReference type="ChEBI" id="CHEBI:61963"/>
        <dbReference type="ChEBI" id="CHEBI:140664"/>
        <dbReference type="EC" id="2.8.5.2"/>
    </reaction>
</comment>
<dbReference type="RefSeq" id="WP_150999593.1">
    <property type="nucleotide sequence ID" value="NZ_BPQY01000137.1"/>
</dbReference>
<evidence type="ECO:0000259" key="19">
    <source>
        <dbReference type="PROSITE" id="PS51007"/>
    </source>
</evidence>
<dbReference type="GO" id="GO:0020037">
    <property type="term" value="F:heme binding"/>
    <property type="evidence" value="ECO:0007669"/>
    <property type="project" value="InterPro"/>
</dbReference>
<keyword evidence="9 14" id="KW-0249">Electron transport</keyword>
<evidence type="ECO:0000256" key="14">
    <source>
        <dbReference type="PIRNR" id="PIRNR038455"/>
    </source>
</evidence>
<evidence type="ECO:0000256" key="1">
    <source>
        <dbReference type="ARBA" id="ARBA00004418"/>
    </source>
</evidence>
<feature type="binding site" description="covalent" evidence="16">
    <location>
        <position position="75"/>
    </location>
    <ligand>
        <name>heme c</name>
        <dbReference type="ChEBI" id="CHEBI:61717"/>
        <label>1</label>
    </ligand>
</feature>
<keyword evidence="6 14" id="KW-0479">Metal-binding</keyword>
<evidence type="ECO:0000256" key="5">
    <source>
        <dbReference type="ARBA" id="ARBA00022679"/>
    </source>
</evidence>
<accession>A0A6L3T3Y5</accession>